<feature type="transmembrane region" description="Helical" evidence="1">
    <location>
        <begin position="186"/>
        <end position="208"/>
    </location>
</feature>
<feature type="transmembrane region" description="Helical" evidence="1">
    <location>
        <begin position="153"/>
        <end position="174"/>
    </location>
</feature>
<dbReference type="EMBL" id="MEXB01000013">
    <property type="protein sequence ID" value="OGC88052.1"/>
    <property type="molecule type" value="Genomic_DNA"/>
</dbReference>
<name>A0A1F4Y280_9BACT</name>
<keyword evidence="1" id="KW-0472">Membrane</keyword>
<evidence type="ECO:0000313" key="3">
    <source>
        <dbReference type="Proteomes" id="UP000176568"/>
    </source>
</evidence>
<feature type="transmembrane region" description="Helical" evidence="1">
    <location>
        <begin position="24"/>
        <end position="49"/>
    </location>
</feature>
<keyword evidence="1" id="KW-0812">Transmembrane</keyword>
<protein>
    <recommendedName>
        <fullName evidence="4">Small-conductance mechanosensitive ion channel</fullName>
    </recommendedName>
</protein>
<keyword evidence="1" id="KW-1133">Transmembrane helix</keyword>
<comment type="caution">
    <text evidence="2">The sequence shown here is derived from an EMBL/GenBank/DDBJ whole genome shotgun (WGS) entry which is preliminary data.</text>
</comment>
<evidence type="ECO:0008006" key="4">
    <source>
        <dbReference type="Google" id="ProtNLM"/>
    </source>
</evidence>
<dbReference type="Pfam" id="PF05552">
    <property type="entry name" value="MS_channel_1st_1"/>
    <property type="match status" value="2"/>
</dbReference>
<feature type="transmembrane region" description="Helical" evidence="1">
    <location>
        <begin position="90"/>
        <end position="113"/>
    </location>
</feature>
<reference evidence="2 3" key="1">
    <citation type="journal article" date="2016" name="Nat. Commun.">
        <title>Thousands of microbial genomes shed light on interconnected biogeochemical processes in an aquifer system.</title>
        <authorList>
            <person name="Anantharaman K."/>
            <person name="Brown C.T."/>
            <person name="Hug L.A."/>
            <person name="Sharon I."/>
            <person name="Castelle C.J."/>
            <person name="Probst A.J."/>
            <person name="Thomas B.C."/>
            <person name="Singh A."/>
            <person name="Wilkins M.J."/>
            <person name="Karaoz U."/>
            <person name="Brodie E.L."/>
            <person name="Williams K.H."/>
            <person name="Hubbard S.S."/>
            <person name="Banfield J.F."/>
        </authorList>
    </citation>
    <scope>NUCLEOTIDE SEQUENCE [LARGE SCALE GENOMIC DNA]</scope>
</reference>
<gene>
    <name evidence="2" type="ORF">A2419_00290</name>
</gene>
<dbReference type="Proteomes" id="UP000176568">
    <property type="component" value="Unassembled WGS sequence"/>
</dbReference>
<feature type="transmembrane region" description="Helical" evidence="1">
    <location>
        <begin position="119"/>
        <end position="141"/>
    </location>
</feature>
<dbReference type="AlphaFoldDB" id="A0A1F4Y280"/>
<proteinExistence type="predicted"/>
<evidence type="ECO:0000313" key="2">
    <source>
        <dbReference type="EMBL" id="OGC88052.1"/>
    </source>
</evidence>
<sequence length="227" mass="24558">MIVQQWGYVLQQSFYNLLWNVVNFLPSLLFAIIIFIIGWYLAGWACWLVSEAVKALRVDHALRSAGFNDVIARAGYSLNSGKFLGELVRWFVILVFLLAALQVLGLVAVTYFLQSIVIAFLPNVIIAVLIILAGAVIADLAQGIVRGSARAAGIHGAGIAGTVAKWAIWIFAILAAMEQLQIAQGILQTLFTGVVVALALAFGLSFGLGGQEAAARFIEKTRENMNH</sequence>
<dbReference type="Gene3D" id="1.10.287.1260">
    <property type="match status" value="2"/>
</dbReference>
<dbReference type="InterPro" id="IPR008910">
    <property type="entry name" value="MSC_TM_helix"/>
</dbReference>
<accession>A0A1F4Y280</accession>
<organism evidence="2 3">
    <name type="scientific">Candidatus Adlerbacteria bacterium RIFOXYC1_FULL_48_26</name>
    <dbReference type="NCBI Taxonomy" id="1797247"/>
    <lineage>
        <taxon>Bacteria</taxon>
        <taxon>Candidatus Adleribacteriota</taxon>
    </lineage>
</organism>
<evidence type="ECO:0000256" key="1">
    <source>
        <dbReference type="SAM" id="Phobius"/>
    </source>
</evidence>
<dbReference type="STRING" id="1797247.A2419_00290"/>